<sequence>MEGKVVDDNDLGDWDAGWVGFSYGSPEDTGMNYLLKSKAIDNFPRLSDLQLDADLDAGTYTSDSKQSAQAFKQVMIVQANLCGFIPTDGVKAYGLRNKKVKGMHTTSTYRWFNSMDTVKIK</sequence>
<proteinExistence type="predicted"/>
<gene>
    <name evidence="1" type="ORF">DWX92_01235</name>
</gene>
<protein>
    <recommendedName>
        <fullName evidence="3">Solute-binding protein family 5 domain-containing protein</fullName>
    </recommendedName>
</protein>
<comment type="caution">
    <text evidence="1">The sequence shown here is derived from an EMBL/GenBank/DDBJ whole genome shotgun (WGS) entry which is preliminary data.</text>
</comment>
<dbReference type="Gene3D" id="3.40.190.10">
    <property type="entry name" value="Periplasmic binding protein-like II"/>
    <property type="match status" value="1"/>
</dbReference>
<dbReference type="AlphaFoldDB" id="A0A412J9W2"/>
<name>A0A412J9W2_9FIRM</name>
<evidence type="ECO:0008006" key="3">
    <source>
        <dbReference type="Google" id="ProtNLM"/>
    </source>
</evidence>
<accession>A0A412J9W2</accession>
<dbReference type="SUPFAM" id="SSF53850">
    <property type="entry name" value="Periplasmic binding protein-like II"/>
    <property type="match status" value="1"/>
</dbReference>
<dbReference type="Proteomes" id="UP000285274">
    <property type="component" value="Unassembled WGS sequence"/>
</dbReference>
<evidence type="ECO:0000313" key="1">
    <source>
        <dbReference type="EMBL" id="RGS49151.1"/>
    </source>
</evidence>
<dbReference type="RefSeq" id="WP_118318871.1">
    <property type="nucleotide sequence ID" value="NZ_QRVM01000003.1"/>
</dbReference>
<dbReference type="EMBL" id="QRVM01000003">
    <property type="protein sequence ID" value="RGS49151.1"/>
    <property type="molecule type" value="Genomic_DNA"/>
</dbReference>
<reference evidence="1 2" key="1">
    <citation type="submission" date="2018-08" db="EMBL/GenBank/DDBJ databases">
        <title>A genome reference for cultivated species of the human gut microbiota.</title>
        <authorList>
            <person name="Zou Y."/>
            <person name="Xue W."/>
            <person name="Luo G."/>
        </authorList>
    </citation>
    <scope>NUCLEOTIDE SEQUENCE [LARGE SCALE GENOMIC DNA]</scope>
    <source>
        <strain evidence="1 2">AF22-10AC</strain>
    </source>
</reference>
<organism evidence="1 2">
    <name type="scientific">Holdemanella biformis</name>
    <dbReference type="NCBI Taxonomy" id="1735"/>
    <lineage>
        <taxon>Bacteria</taxon>
        <taxon>Bacillati</taxon>
        <taxon>Bacillota</taxon>
        <taxon>Erysipelotrichia</taxon>
        <taxon>Erysipelotrichales</taxon>
        <taxon>Erysipelotrichaceae</taxon>
        <taxon>Holdemanella</taxon>
    </lineage>
</organism>
<dbReference type="Gene3D" id="3.10.105.10">
    <property type="entry name" value="Dipeptide-binding Protein, Domain 3"/>
    <property type="match status" value="1"/>
</dbReference>
<evidence type="ECO:0000313" key="2">
    <source>
        <dbReference type="Proteomes" id="UP000285274"/>
    </source>
</evidence>